<sequence>MEVTEDEVQRTSSNILPEGNAKAVAVEKLMTLLNSREAIQAQKELMAEQKKQALAEENARKLKDGTSRIDAFIGLSRDVPVTQHLLGSFDILDIYNLRGEYQKMAGDNKLSTDLMSFVPFVGGKLSNPTYNRVSGMLRELYERPPICDKEIISFSPSMLNGFKLQPVKLDPKYCMEGNVMEIISDSIRDEGNASQCEDLDETKDGDKSLWLSSTGGDKSRKRQRTKEEKELRKKQKLERKETKKLRKEIHHEATSG</sequence>
<proteinExistence type="predicted"/>
<accession>A0AC35TIK2</accession>
<evidence type="ECO:0000313" key="1">
    <source>
        <dbReference type="Proteomes" id="UP000095286"/>
    </source>
</evidence>
<evidence type="ECO:0000313" key="2">
    <source>
        <dbReference type="WBParaSite" id="RSKR_0000105500.1"/>
    </source>
</evidence>
<organism evidence="1 2">
    <name type="scientific">Rhabditophanes sp. KR3021</name>
    <dbReference type="NCBI Taxonomy" id="114890"/>
    <lineage>
        <taxon>Eukaryota</taxon>
        <taxon>Metazoa</taxon>
        <taxon>Ecdysozoa</taxon>
        <taxon>Nematoda</taxon>
        <taxon>Chromadorea</taxon>
        <taxon>Rhabditida</taxon>
        <taxon>Tylenchina</taxon>
        <taxon>Panagrolaimomorpha</taxon>
        <taxon>Strongyloidoidea</taxon>
        <taxon>Alloionematidae</taxon>
        <taxon>Rhabditophanes</taxon>
    </lineage>
</organism>
<dbReference type="Proteomes" id="UP000095286">
    <property type="component" value="Unplaced"/>
</dbReference>
<protein>
    <submittedName>
        <fullName evidence="2">Mediator of RNA polymerase II transcription subunit 19</fullName>
    </submittedName>
</protein>
<name>A0AC35TIK2_9BILA</name>
<dbReference type="WBParaSite" id="RSKR_0000105500.1">
    <property type="protein sequence ID" value="RSKR_0000105500.1"/>
    <property type="gene ID" value="RSKR_0000105500"/>
</dbReference>
<reference evidence="2" key="1">
    <citation type="submission" date="2016-11" db="UniProtKB">
        <authorList>
            <consortium name="WormBaseParasite"/>
        </authorList>
    </citation>
    <scope>IDENTIFICATION</scope>
    <source>
        <strain evidence="2">KR3021</strain>
    </source>
</reference>